<proteinExistence type="predicted"/>
<dbReference type="Gene3D" id="3.30.1310.20">
    <property type="entry name" value="PRTase-like"/>
    <property type="match status" value="1"/>
</dbReference>
<dbReference type="InterPro" id="IPR029058">
    <property type="entry name" value="AB_hydrolase_fold"/>
</dbReference>
<name>A0A6J7LNZ5_9ZZZZ</name>
<dbReference type="InterPro" id="IPR029057">
    <property type="entry name" value="PRTase-like"/>
</dbReference>
<dbReference type="CDD" id="cd06223">
    <property type="entry name" value="PRTases_typeI"/>
    <property type="match status" value="1"/>
</dbReference>
<dbReference type="InterPro" id="IPR000836">
    <property type="entry name" value="PRTase_dom"/>
</dbReference>
<dbReference type="Gene3D" id="3.40.50.1820">
    <property type="entry name" value="alpha/beta hydrolase"/>
    <property type="match status" value="1"/>
</dbReference>
<dbReference type="Pfam" id="PF00156">
    <property type="entry name" value="Pribosyltran"/>
    <property type="match status" value="1"/>
</dbReference>
<reference evidence="3" key="1">
    <citation type="submission" date="2020-05" db="EMBL/GenBank/DDBJ databases">
        <authorList>
            <person name="Chiriac C."/>
            <person name="Salcher M."/>
            <person name="Ghai R."/>
            <person name="Kavagutti S V."/>
        </authorList>
    </citation>
    <scope>NUCLEOTIDE SEQUENCE</scope>
</reference>
<sequence>MDPVFRDRRDAGRQLARALLQYSSANPLILGLPRGGVPVADEVAQALGAPLDVVIVRKLGSPANREFGFGAVGEGGALVTAEASRREVGVSDAELCRIIGRERAEIDRRIAFYREGRPMIDVTGRTVIVVDDGLATGATASAAIAVLRRLGAGRIVLAVPTGATDAVELLRGRADEVICLQVPEWFRAVGAQYEDFGQTTDREVIEILRERRRAASPSDTPRGEAGQPVNAGQPLNRAEAAGVDREIAIEIRPGVGLPGRITVPPGAIGIVVFAHGSGSSRLSPRNIAVARTLQHAGLGTLLFDLLTDDEAQDRANVFDIELLAGRLALATKWLRAHPFSGDLPIGYFGASTGAGAALAAAADDPEIAAVVSRGGRPDLAGPALPRVTTPTLLIIGGLDLEVIALNRTARSHMSCPTSLEIVPGATHLFEEPGALAAAAGLARNWFTSHMARPRASSGVGGRHM</sequence>
<dbReference type="SUPFAM" id="SSF53271">
    <property type="entry name" value="PRTase-like"/>
    <property type="match status" value="1"/>
</dbReference>
<evidence type="ECO:0000259" key="2">
    <source>
        <dbReference type="Pfam" id="PF00156"/>
    </source>
</evidence>
<accession>A0A6J7LNZ5</accession>
<evidence type="ECO:0000256" key="1">
    <source>
        <dbReference type="SAM" id="MobiDB-lite"/>
    </source>
</evidence>
<evidence type="ECO:0000313" key="3">
    <source>
        <dbReference type="EMBL" id="CAB4970430.1"/>
    </source>
</evidence>
<dbReference type="EMBL" id="CAFBNE010000188">
    <property type="protein sequence ID" value="CAB4970430.1"/>
    <property type="molecule type" value="Genomic_DNA"/>
</dbReference>
<feature type="region of interest" description="Disordered" evidence="1">
    <location>
        <begin position="211"/>
        <end position="236"/>
    </location>
</feature>
<dbReference type="AlphaFoldDB" id="A0A6J7LNZ5"/>
<protein>
    <submittedName>
        <fullName evidence="3">Unannotated protein</fullName>
    </submittedName>
</protein>
<dbReference type="SUPFAM" id="SSF53474">
    <property type="entry name" value="alpha/beta-Hydrolases"/>
    <property type="match status" value="1"/>
</dbReference>
<organism evidence="3">
    <name type="scientific">freshwater metagenome</name>
    <dbReference type="NCBI Taxonomy" id="449393"/>
    <lineage>
        <taxon>unclassified sequences</taxon>
        <taxon>metagenomes</taxon>
        <taxon>ecological metagenomes</taxon>
    </lineage>
</organism>
<gene>
    <name evidence="3" type="ORF">UFOPK3772_03332</name>
</gene>
<feature type="domain" description="Phosphoribosyltransferase" evidence="2">
    <location>
        <begin position="14"/>
        <end position="188"/>
    </location>
</feature>
<dbReference type="Gene3D" id="3.40.50.2020">
    <property type="match status" value="1"/>
</dbReference>